<evidence type="ECO:0000313" key="3">
    <source>
        <dbReference type="Proteomes" id="UP001286313"/>
    </source>
</evidence>
<accession>A0AAE1BLV0</accession>
<feature type="non-terminal residue" evidence="2">
    <location>
        <position position="1"/>
    </location>
</feature>
<dbReference type="Proteomes" id="UP001286313">
    <property type="component" value="Unassembled WGS sequence"/>
</dbReference>
<dbReference type="EMBL" id="JAWQEG010008004">
    <property type="protein sequence ID" value="KAK3851185.1"/>
    <property type="molecule type" value="Genomic_DNA"/>
</dbReference>
<comment type="caution">
    <text evidence="2">The sequence shown here is derived from an EMBL/GenBank/DDBJ whole genome shotgun (WGS) entry which is preliminary data.</text>
</comment>
<reference evidence="2" key="1">
    <citation type="submission" date="2023-10" db="EMBL/GenBank/DDBJ databases">
        <title>Genome assemblies of two species of porcelain crab, Petrolisthes cinctipes and Petrolisthes manimaculis (Anomura: Porcellanidae).</title>
        <authorList>
            <person name="Angst P."/>
        </authorList>
    </citation>
    <scope>NUCLEOTIDE SEQUENCE</scope>
    <source>
        <strain evidence="2">PB745_01</strain>
        <tissue evidence="2">Gill</tissue>
    </source>
</reference>
<protein>
    <submittedName>
        <fullName evidence="2">Uncharacterized protein</fullName>
    </submittedName>
</protein>
<evidence type="ECO:0000256" key="1">
    <source>
        <dbReference type="SAM" id="MobiDB-lite"/>
    </source>
</evidence>
<sequence>PGVSQCMVVLVVVVKREEKGNGDVTSEETQGVGLLQEHTEIIVVFLWVAGQDSAKGTRASKSQSPMSKGRSLRPYDLGEDKPKRSRGEEVLLATNKSSIVIVRRLAGRPIATICFH</sequence>
<feature type="region of interest" description="Disordered" evidence="1">
    <location>
        <begin position="53"/>
        <end position="86"/>
    </location>
</feature>
<name>A0AAE1BLV0_PETCI</name>
<feature type="compositionally biased region" description="Basic and acidic residues" evidence="1">
    <location>
        <begin position="76"/>
        <end position="86"/>
    </location>
</feature>
<gene>
    <name evidence="2" type="ORF">Pcinc_042147</name>
</gene>
<dbReference type="AlphaFoldDB" id="A0AAE1BLV0"/>
<organism evidence="2 3">
    <name type="scientific">Petrolisthes cinctipes</name>
    <name type="common">Flat porcelain crab</name>
    <dbReference type="NCBI Taxonomy" id="88211"/>
    <lineage>
        <taxon>Eukaryota</taxon>
        <taxon>Metazoa</taxon>
        <taxon>Ecdysozoa</taxon>
        <taxon>Arthropoda</taxon>
        <taxon>Crustacea</taxon>
        <taxon>Multicrustacea</taxon>
        <taxon>Malacostraca</taxon>
        <taxon>Eumalacostraca</taxon>
        <taxon>Eucarida</taxon>
        <taxon>Decapoda</taxon>
        <taxon>Pleocyemata</taxon>
        <taxon>Anomura</taxon>
        <taxon>Galatheoidea</taxon>
        <taxon>Porcellanidae</taxon>
        <taxon>Petrolisthes</taxon>
    </lineage>
</organism>
<evidence type="ECO:0000313" key="2">
    <source>
        <dbReference type="EMBL" id="KAK3851185.1"/>
    </source>
</evidence>
<proteinExistence type="predicted"/>
<keyword evidence="3" id="KW-1185">Reference proteome</keyword>